<proteinExistence type="predicted"/>
<sequence length="183" mass="20611">MKITIPKPCHENWDNMSEDEKGKFCAVCSRNVFDFTECSDEELINTFSSGSDICGRFREDQLERDLSPSIVGKITLGLLMMSGTLMNAQESKSVEQMNVGKIAICQPSHKVVPLRIGAPVSTKERPMVLVNNKKISQEEVNKLDTKNIESVRILQYKDAVKEYGEDAKNGVLIITTKKKKRQK</sequence>
<evidence type="ECO:0000313" key="1">
    <source>
        <dbReference type="EMBL" id="OCA77369.1"/>
    </source>
</evidence>
<gene>
    <name evidence="1" type="ORF">BBI01_02605</name>
</gene>
<comment type="caution">
    <text evidence="1">The sequence shown here is derived from an EMBL/GenBank/DDBJ whole genome shotgun (WGS) entry which is preliminary data.</text>
</comment>
<dbReference type="Gene3D" id="2.170.130.10">
    <property type="entry name" value="TonB-dependent receptor, plug domain"/>
    <property type="match status" value="1"/>
</dbReference>
<dbReference type="AlphaFoldDB" id="A0A1B9A0K9"/>
<protein>
    <recommendedName>
        <fullName evidence="3">TonB-dependent receptor plug domain-containing protein</fullName>
    </recommendedName>
</protein>
<evidence type="ECO:0008006" key="3">
    <source>
        <dbReference type="Google" id="ProtNLM"/>
    </source>
</evidence>
<dbReference type="RefSeq" id="WP_065393120.1">
    <property type="nucleotide sequence ID" value="NZ_MAYH01000001.1"/>
</dbReference>
<name>A0A1B9A0K9_9FLAO</name>
<dbReference type="Proteomes" id="UP000092651">
    <property type="component" value="Unassembled WGS sequence"/>
</dbReference>
<dbReference type="InterPro" id="IPR037066">
    <property type="entry name" value="Plug_dom_sf"/>
</dbReference>
<keyword evidence="2" id="KW-1185">Reference proteome</keyword>
<accession>A0A1B9A0K9</accession>
<evidence type="ECO:0000313" key="2">
    <source>
        <dbReference type="Proteomes" id="UP000092651"/>
    </source>
</evidence>
<organism evidence="1 2">
    <name type="scientific">Chryseobacterium artocarpi</name>
    <dbReference type="NCBI Taxonomy" id="1414727"/>
    <lineage>
        <taxon>Bacteria</taxon>
        <taxon>Pseudomonadati</taxon>
        <taxon>Bacteroidota</taxon>
        <taxon>Flavobacteriia</taxon>
        <taxon>Flavobacteriales</taxon>
        <taxon>Weeksellaceae</taxon>
        <taxon>Chryseobacterium group</taxon>
        <taxon>Chryseobacterium</taxon>
    </lineage>
</organism>
<dbReference type="OrthoDB" id="7432683at2"/>
<dbReference type="EMBL" id="MAYH01000001">
    <property type="protein sequence ID" value="OCA77369.1"/>
    <property type="molecule type" value="Genomic_DNA"/>
</dbReference>
<reference evidence="1 2" key="1">
    <citation type="submission" date="2016-07" db="EMBL/GenBank/DDBJ databases">
        <authorList>
            <person name="Jeong J.-J."/>
            <person name="Kim D.W."/>
            <person name="Sang M.K."/>
            <person name="Choi I.-G."/>
            <person name="Kim K.D."/>
        </authorList>
    </citation>
    <scope>NUCLEOTIDE SEQUENCE [LARGE SCALE GENOMIC DNA]</scope>
    <source>
        <strain evidence="1 2">UTM-3</strain>
    </source>
</reference>